<dbReference type="EMBL" id="BMAW01118423">
    <property type="protein sequence ID" value="GFT79676.1"/>
    <property type="molecule type" value="Genomic_DNA"/>
</dbReference>
<reference evidence="1" key="1">
    <citation type="submission" date="2020-08" db="EMBL/GenBank/DDBJ databases">
        <title>Multicomponent nature underlies the extraordinary mechanical properties of spider dragline silk.</title>
        <authorList>
            <person name="Kono N."/>
            <person name="Nakamura H."/>
            <person name="Mori M."/>
            <person name="Yoshida Y."/>
            <person name="Ohtoshi R."/>
            <person name="Malay A.D."/>
            <person name="Moran D.A.P."/>
            <person name="Tomita M."/>
            <person name="Numata K."/>
            <person name="Arakawa K."/>
        </authorList>
    </citation>
    <scope>NUCLEOTIDE SEQUENCE</scope>
</reference>
<gene>
    <name evidence="1" type="ORF">NPIL_625561</name>
</gene>
<evidence type="ECO:0000313" key="1">
    <source>
        <dbReference type="EMBL" id="GFT79676.1"/>
    </source>
</evidence>
<accession>A0A8X6U594</accession>
<name>A0A8X6U594_NEPPI</name>
<comment type="caution">
    <text evidence="1">The sequence shown here is derived from an EMBL/GenBank/DDBJ whole genome shotgun (WGS) entry which is preliminary data.</text>
</comment>
<proteinExistence type="predicted"/>
<dbReference type="AlphaFoldDB" id="A0A8X6U594"/>
<keyword evidence="2" id="KW-1185">Reference proteome</keyword>
<dbReference type="Proteomes" id="UP000887013">
    <property type="component" value="Unassembled WGS sequence"/>
</dbReference>
<evidence type="ECO:0000313" key="2">
    <source>
        <dbReference type="Proteomes" id="UP000887013"/>
    </source>
</evidence>
<protein>
    <submittedName>
        <fullName evidence="1">Uncharacterized protein</fullName>
    </submittedName>
</protein>
<organism evidence="1 2">
    <name type="scientific">Nephila pilipes</name>
    <name type="common">Giant wood spider</name>
    <name type="synonym">Nephila maculata</name>
    <dbReference type="NCBI Taxonomy" id="299642"/>
    <lineage>
        <taxon>Eukaryota</taxon>
        <taxon>Metazoa</taxon>
        <taxon>Ecdysozoa</taxon>
        <taxon>Arthropoda</taxon>
        <taxon>Chelicerata</taxon>
        <taxon>Arachnida</taxon>
        <taxon>Araneae</taxon>
        <taxon>Araneomorphae</taxon>
        <taxon>Entelegynae</taxon>
        <taxon>Araneoidea</taxon>
        <taxon>Nephilidae</taxon>
        <taxon>Nephila</taxon>
    </lineage>
</organism>
<sequence length="92" mass="10402">MTLPKISYSENSIKNQFFRLIGRDRELSVARADIFIKKFCNNQVTRMTTPAICINIMKVTAVKEVLPQSDYDLKISVKMQLIPIVSGSPLPS</sequence>